<proteinExistence type="predicted"/>
<dbReference type="RefSeq" id="WP_082068756.1">
    <property type="nucleotide sequence ID" value="NZ_CP031425.1"/>
</dbReference>
<evidence type="ECO:0000256" key="1">
    <source>
        <dbReference type="SAM" id="MobiDB-lite"/>
    </source>
</evidence>
<evidence type="ECO:0000313" key="3">
    <source>
        <dbReference type="EMBL" id="KJL27045.1"/>
    </source>
</evidence>
<reference evidence="3 4" key="1">
    <citation type="submission" date="2015-02" db="EMBL/GenBank/DDBJ databases">
        <title>Draft genome sequences of ten Microbacterium spp. with emphasis on heavy metal contaminated environments.</title>
        <authorList>
            <person name="Corretto E."/>
        </authorList>
    </citation>
    <scope>NUCLEOTIDE SEQUENCE [LARGE SCALE GENOMIC DNA]</scope>
    <source>
        <strain evidence="3 4">DSM 12966</strain>
    </source>
</reference>
<dbReference type="PROSITE" id="PS51186">
    <property type="entry name" value="GNAT"/>
    <property type="match status" value="1"/>
</dbReference>
<dbReference type="GeneID" id="94443732"/>
<dbReference type="Gene3D" id="3.40.630.30">
    <property type="match status" value="1"/>
</dbReference>
<dbReference type="GO" id="GO:0016747">
    <property type="term" value="F:acyltransferase activity, transferring groups other than amino-acyl groups"/>
    <property type="evidence" value="ECO:0007669"/>
    <property type="project" value="InterPro"/>
</dbReference>
<dbReference type="EMBL" id="JYIU01000016">
    <property type="protein sequence ID" value="KJL27045.1"/>
    <property type="molecule type" value="Genomic_DNA"/>
</dbReference>
<comment type="caution">
    <text evidence="3">The sequence shown here is derived from an EMBL/GenBank/DDBJ whole genome shotgun (WGS) entry which is preliminary data.</text>
</comment>
<dbReference type="InterPro" id="IPR016181">
    <property type="entry name" value="Acyl_CoA_acyltransferase"/>
</dbReference>
<protein>
    <recommendedName>
        <fullName evidence="2">N-acetyltransferase domain-containing protein</fullName>
    </recommendedName>
</protein>
<dbReference type="PANTHER" id="PTHR43415">
    <property type="entry name" value="SPERMIDINE N(1)-ACETYLTRANSFERASE"/>
    <property type="match status" value="1"/>
</dbReference>
<gene>
    <name evidence="3" type="ORF">RN50_00110</name>
</gene>
<sequence length="181" mass="19420">MTLALRPMVLTDAEVLASWATDPVFCAHSGWTQRSTADAAVPWWRAAIANPDPMLTRLLAVRSDEPVGHVDLHGDAVGLRELGFLIGPSHRWRQGLGSEAAAAGLAYGFTVLGLSRIWAEAVEANVSSVRILRGLGMRETGLGGSEAFLGSPSRYRRFSLSRDEWSPTAGKSPEPADSRPA</sequence>
<dbReference type="SUPFAM" id="SSF55729">
    <property type="entry name" value="Acyl-CoA N-acyltransferases (Nat)"/>
    <property type="match status" value="1"/>
</dbReference>
<dbReference type="PATRIC" id="fig|104336.4.peg.114"/>
<organism evidence="3 4">
    <name type="scientific">Microbacterium foliorum</name>
    <dbReference type="NCBI Taxonomy" id="104336"/>
    <lineage>
        <taxon>Bacteria</taxon>
        <taxon>Bacillati</taxon>
        <taxon>Actinomycetota</taxon>
        <taxon>Actinomycetes</taxon>
        <taxon>Micrococcales</taxon>
        <taxon>Microbacteriaceae</taxon>
        <taxon>Microbacterium</taxon>
    </lineage>
</organism>
<evidence type="ECO:0000259" key="2">
    <source>
        <dbReference type="PROSITE" id="PS51186"/>
    </source>
</evidence>
<keyword evidence="4" id="KW-1185">Reference proteome</keyword>
<dbReference type="Proteomes" id="UP000033572">
    <property type="component" value="Unassembled WGS sequence"/>
</dbReference>
<name>A0A0F0L3Y6_9MICO</name>
<dbReference type="InterPro" id="IPR000182">
    <property type="entry name" value="GNAT_dom"/>
</dbReference>
<dbReference type="Pfam" id="PF13302">
    <property type="entry name" value="Acetyltransf_3"/>
    <property type="match status" value="1"/>
</dbReference>
<accession>A0A0F0L3Y6</accession>
<evidence type="ECO:0000313" key="4">
    <source>
        <dbReference type="Proteomes" id="UP000033572"/>
    </source>
</evidence>
<dbReference type="PANTHER" id="PTHR43415:SF3">
    <property type="entry name" value="GNAT-FAMILY ACETYLTRANSFERASE"/>
    <property type="match status" value="1"/>
</dbReference>
<dbReference type="AlphaFoldDB" id="A0A0F0L3Y6"/>
<dbReference type="KEGG" id="mfol:DXT68_04970"/>
<feature type="domain" description="N-acetyltransferase" evidence="2">
    <location>
        <begin position="3"/>
        <end position="161"/>
    </location>
</feature>
<feature type="region of interest" description="Disordered" evidence="1">
    <location>
        <begin position="160"/>
        <end position="181"/>
    </location>
</feature>